<dbReference type="Gene3D" id="1.10.260.40">
    <property type="entry name" value="lambda repressor-like DNA-binding domains"/>
    <property type="match status" value="1"/>
</dbReference>
<name>A0A9Q9FFZ1_9FIRM</name>
<evidence type="ECO:0000259" key="5">
    <source>
        <dbReference type="PROSITE" id="PS50932"/>
    </source>
</evidence>
<evidence type="ECO:0000313" key="8">
    <source>
        <dbReference type="Proteomes" id="UP001058016"/>
    </source>
</evidence>
<dbReference type="Proteomes" id="UP001058072">
    <property type="component" value="Chromosome"/>
</dbReference>
<sequence>MANIKDVAKLANVSVATVSRVINNKGYVNEHTKELVMQAIKELNYVPNEIARSLYRKSSKIIGIIIPDLKNEFFNDMISGIEEVILQHGYKTMLCTSRESLDREKEYLQIFSTNKIDGLILCSNSPDIVSYINLDIPIVGLDRIISKDIPSVTADNYMGGILAANRLIEANCRNIVQFRGPQTLSPANERANGFLQTLQRHPDIQVHTVELEFTPDTNAEIYNFLVTHPEIDGIFAASDIIAANCIRCLKKLGRQVPQEIKIIGYDNISICEFTDPTISTIAQPIVSMGEIAAETLFKLINNEPIEQRHISLPVELIERESTK</sequence>
<dbReference type="PANTHER" id="PTHR30146:SF95">
    <property type="entry name" value="RIBOSE OPERON REPRESSOR"/>
    <property type="match status" value="1"/>
</dbReference>
<dbReference type="GO" id="GO:0000976">
    <property type="term" value="F:transcription cis-regulatory region binding"/>
    <property type="evidence" value="ECO:0007669"/>
    <property type="project" value="TreeGrafter"/>
</dbReference>
<dbReference type="PROSITE" id="PS00356">
    <property type="entry name" value="HTH_LACI_1"/>
    <property type="match status" value="1"/>
</dbReference>
<keyword evidence="3 7" id="KW-0238">DNA-binding</keyword>
<dbReference type="CDD" id="cd01392">
    <property type="entry name" value="HTH_LacI"/>
    <property type="match status" value="1"/>
</dbReference>
<dbReference type="InterPro" id="IPR000843">
    <property type="entry name" value="HTH_LacI"/>
</dbReference>
<proteinExistence type="predicted"/>
<dbReference type="PRINTS" id="PR00036">
    <property type="entry name" value="HTHLACI"/>
</dbReference>
<keyword evidence="1" id="KW-0678">Repressor</keyword>
<dbReference type="InterPro" id="IPR046335">
    <property type="entry name" value="LacI/GalR-like_sensor"/>
</dbReference>
<dbReference type="SUPFAM" id="SSF53822">
    <property type="entry name" value="Periplasmic binding protein-like I"/>
    <property type="match status" value="1"/>
</dbReference>
<dbReference type="EMBL" id="CP071250">
    <property type="protein sequence ID" value="UUF08231.1"/>
    <property type="molecule type" value="Genomic_DNA"/>
</dbReference>
<accession>A0A9Q9FFZ1</accession>
<dbReference type="PANTHER" id="PTHR30146">
    <property type="entry name" value="LACI-RELATED TRANSCRIPTIONAL REPRESSOR"/>
    <property type="match status" value="1"/>
</dbReference>
<dbReference type="Pfam" id="PF00356">
    <property type="entry name" value="LacI"/>
    <property type="match status" value="1"/>
</dbReference>
<evidence type="ECO:0000256" key="3">
    <source>
        <dbReference type="ARBA" id="ARBA00023125"/>
    </source>
</evidence>
<dbReference type="PROSITE" id="PS50932">
    <property type="entry name" value="HTH_LACI_2"/>
    <property type="match status" value="1"/>
</dbReference>
<dbReference type="EMBL" id="CP071249">
    <property type="protein sequence ID" value="UUF07001.1"/>
    <property type="molecule type" value="Genomic_DNA"/>
</dbReference>
<dbReference type="Proteomes" id="UP001058016">
    <property type="component" value="Chromosome"/>
</dbReference>
<evidence type="ECO:0000256" key="2">
    <source>
        <dbReference type="ARBA" id="ARBA00023015"/>
    </source>
</evidence>
<feature type="domain" description="HTH lacI-type" evidence="5">
    <location>
        <begin position="2"/>
        <end position="56"/>
    </location>
</feature>
<keyword evidence="2" id="KW-0805">Transcription regulation</keyword>
<dbReference type="InterPro" id="IPR028082">
    <property type="entry name" value="Peripla_BP_I"/>
</dbReference>
<evidence type="ECO:0000256" key="4">
    <source>
        <dbReference type="ARBA" id="ARBA00023163"/>
    </source>
</evidence>
<keyword evidence="8" id="KW-1185">Reference proteome</keyword>
<reference evidence="7 8" key="1">
    <citation type="submission" date="2021-03" db="EMBL/GenBank/DDBJ databases">
        <title>Comparative Genomics and Metabolomics in the genus Turicibacter.</title>
        <authorList>
            <person name="Maki J."/>
            <person name="Looft T."/>
        </authorList>
    </citation>
    <scope>NUCLEOTIDE SEQUENCE</scope>
    <source>
        <strain evidence="7">ISU324</strain>
        <strain evidence="6 8">MMM721</strain>
    </source>
</reference>
<protein>
    <submittedName>
        <fullName evidence="7">LacI family DNA-binding transcriptional regulator</fullName>
    </submittedName>
</protein>
<dbReference type="InterPro" id="IPR010982">
    <property type="entry name" value="Lambda_DNA-bd_dom_sf"/>
</dbReference>
<dbReference type="Gene3D" id="3.40.50.2300">
    <property type="match status" value="2"/>
</dbReference>
<dbReference type="AlphaFoldDB" id="A0A9Q9FFZ1"/>
<dbReference type="SMART" id="SM00354">
    <property type="entry name" value="HTH_LACI"/>
    <property type="match status" value="1"/>
</dbReference>
<dbReference type="RefSeq" id="WP_212724693.1">
    <property type="nucleotide sequence ID" value="NZ_CP071249.1"/>
</dbReference>
<evidence type="ECO:0000313" key="7">
    <source>
        <dbReference type="EMBL" id="UUF08231.1"/>
    </source>
</evidence>
<dbReference type="Pfam" id="PF13377">
    <property type="entry name" value="Peripla_BP_3"/>
    <property type="match status" value="1"/>
</dbReference>
<dbReference type="SUPFAM" id="SSF47413">
    <property type="entry name" value="lambda repressor-like DNA-binding domains"/>
    <property type="match status" value="1"/>
</dbReference>
<organism evidence="7 9">
    <name type="scientific">Turicibacter bilis</name>
    <dbReference type="NCBI Taxonomy" id="2735723"/>
    <lineage>
        <taxon>Bacteria</taxon>
        <taxon>Bacillati</taxon>
        <taxon>Bacillota</taxon>
        <taxon>Erysipelotrichia</taxon>
        <taxon>Erysipelotrichales</taxon>
        <taxon>Turicibacteraceae</taxon>
        <taxon>Turicibacter</taxon>
    </lineage>
</organism>
<evidence type="ECO:0000313" key="9">
    <source>
        <dbReference type="Proteomes" id="UP001058072"/>
    </source>
</evidence>
<evidence type="ECO:0000313" key="6">
    <source>
        <dbReference type="EMBL" id="UUF07001.1"/>
    </source>
</evidence>
<evidence type="ECO:0000256" key="1">
    <source>
        <dbReference type="ARBA" id="ARBA00022491"/>
    </source>
</evidence>
<gene>
    <name evidence="6" type="ORF">J0J69_05760</name>
    <name evidence="7" type="ORF">J0J70_11735</name>
</gene>
<dbReference type="CDD" id="cd06291">
    <property type="entry name" value="PBP1_Qymf-like"/>
    <property type="match status" value="1"/>
</dbReference>
<dbReference type="GO" id="GO:0003700">
    <property type="term" value="F:DNA-binding transcription factor activity"/>
    <property type="evidence" value="ECO:0007669"/>
    <property type="project" value="TreeGrafter"/>
</dbReference>
<keyword evidence="4" id="KW-0804">Transcription</keyword>